<name>A0ABW3K598_9BACT</name>
<evidence type="ECO:0000313" key="3">
    <source>
        <dbReference type="Proteomes" id="UP001597112"/>
    </source>
</evidence>
<evidence type="ECO:0008006" key="4">
    <source>
        <dbReference type="Google" id="ProtNLM"/>
    </source>
</evidence>
<reference evidence="3" key="1">
    <citation type="journal article" date="2019" name="Int. J. Syst. Evol. Microbiol.">
        <title>The Global Catalogue of Microorganisms (GCM) 10K type strain sequencing project: providing services to taxonomists for standard genome sequencing and annotation.</title>
        <authorList>
            <consortium name="The Broad Institute Genomics Platform"/>
            <consortium name="The Broad Institute Genome Sequencing Center for Infectious Disease"/>
            <person name="Wu L."/>
            <person name="Ma J."/>
        </authorList>
    </citation>
    <scope>NUCLEOTIDE SEQUENCE [LARGE SCALE GENOMIC DNA]</scope>
    <source>
        <strain evidence="3">CCUG 58938</strain>
    </source>
</reference>
<accession>A0ABW3K598</accession>
<feature type="chain" id="PRO_5046597166" description="Long-chain fatty acid transport protein" evidence="1">
    <location>
        <begin position="19"/>
        <end position="420"/>
    </location>
</feature>
<dbReference type="EMBL" id="JBHTKA010000004">
    <property type="protein sequence ID" value="MFD1000635.1"/>
    <property type="molecule type" value="Genomic_DNA"/>
</dbReference>
<dbReference type="Proteomes" id="UP001597112">
    <property type="component" value="Unassembled WGS sequence"/>
</dbReference>
<organism evidence="2 3">
    <name type="scientific">Ohtaekwangia kribbensis</name>
    <dbReference type="NCBI Taxonomy" id="688913"/>
    <lineage>
        <taxon>Bacteria</taxon>
        <taxon>Pseudomonadati</taxon>
        <taxon>Bacteroidota</taxon>
        <taxon>Cytophagia</taxon>
        <taxon>Cytophagales</taxon>
        <taxon>Fulvivirgaceae</taxon>
        <taxon>Ohtaekwangia</taxon>
    </lineage>
</organism>
<dbReference type="RefSeq" id="WP_377580087.1">
    <property type="nucleotide sequence ID" value="NZ_JBHTKA010000004.1"/>
</dbReference>
<sequence>MSVVKKFFLLSLVIIASAEVRGQAARSPFTTFGIGERYGDALVHNQGSGTGISQPQYWYLNNQNPALLVFNTLTVFEAGIVGERRTIRNSQGSEKNSGGNMNYLAMAFPVKVTKWTTSIGLMPYTNVDYEVKRDTTLSDGTPYELRESGTGGLTQLYWSNGIRLTKEISIGLKATYLFGPIENVYSNQLTGPDVIPYIVSVENKSSVSDFNFSGGFSFSRDSLWGKNYRFSVGAMYDMKTSLKTKVTDKFYRTTVAGDTIESSELSNAHGQIKIPGALTLGVSLSRGLKWSVATELSYQNWSNFSSVNADDNTGLQESWRAALGGEITPDPLALGSYLKRLTYRLGVSMEQYPFLANGNSVKDYGINFGLSLPAGRSNLNLAAKVGKRGNRNENILEENYFKIYFGITFNDQWFIKRKFD</sequence>
<evidence type="ECO:0000256" key="1">
    <source>
        <dbReference type="SAM" id="SignalP"/>
    </source>
</evidence>
<dbReference type="Gene3D" id="2.40.160.60">
    <property type="entry name" value="Outer membrane protein transport protein (OMPP1/FadL/TodX)"/>
    <property type="match status" value="1"/>
</dbReference>
<dbReference type="SUPFAM" id="SSF56935">
    <property type="entry name" value="Porins"/>
    <property type="match status" value="1"/>
</dbReference>
<keyword evidence="1" id="KW-0732">Signal</keyword>
<evidence type="ECO:0000313" key="2">
    <source>
        <dbReference type="EMBL" id="MFD1000635.1"/>
    </source>
</evidence>
<gene>
    <name evidence="2" type="ORF">ACFQ21_15020</name>
</gene>
<comment type="caution">
    <text evidence="2">The sequence shown here is derived from an EMBL/GenBank/DDBJ whole genome shotgun (WGS) entry which is preliminary data.</text>
</comment>
<protein>
    <recommendedName>
        <fullName evidence="4">Long-chain fatty acid transport protein</fullName>
    </recommendedName>
</protein>
<feature type="signal peptide" evidence="1">
    <location>
        <begin position="1"/>
        <end position="18"/>
    </location>
</feature>
<keyword evidence="3" id="KW-1185">Reference proteome</keyword>
<proteinExistence type="predicted"/>